<keyword evidence="4 6" id="KW-1133">Transmembrane helix</keyword>
<feature type="transmembrane region" description="Helical" evidence="6">
    <location>
        <begin position="245"/>
        <end position="266"/>
    </location>
</feature>
<evidence type="ECO:0000256" key="1">
    <source>
        <dbReference type="ARBA" id="ARBA00004651"/>
    </source>
</evidence>
<dbReference type="GO" id="GO:0005886">
    <property type="term" value="C:plasma membrane"/>
    <property type="evidence" value="ECO:0007669"/>
    <property type="project" value="UniProtKB-SubCell"/>
</dbReference>
<dbReference type="Pfam" id="PF02687">
    <property type="entry name" value="FtsX"/>
    <property type="match status" value="1"/>
</dbReference>
<feature type="domain" description="ABC3 transporter permease C-terminal" evidence="7">
    <location>
        <begin position="246"/>
        <end position="357"/>
    </location>
</feature>
<accession>A0A3E1P4V1</accession>
<dbReference type="GO" id="GO:0022857">
    <property type="term" value="F:transmembrane transporter activity"/>
    <property type="evidence" value="ECO:0007669"/>
    <property type="project" value="TreeGrafter"/>
</dbReference>
<dbReference type="PANTHER" id="PTHR30572:SF18">
    <property type="entry name" value="ABC-TYPE MACROLIDE FAMILY EXPORT SYSTEM PERMEASE COMPONENT 2"/>
    <property type="match status" value="1"/>
</dbReference>
<dbReference type="Pfam" id="PF12704">
    <property type="entry name" value="MacB_PCD"/>
    <property type="match status" value="1"/>
</dbReference>
<keyword evidence="10" id="KW-1185">Reference proteome</keyword>
<evidence type="ECO:0000259" key="7">
    <source>
        <dbReference type="Pfam" id="PF02687"/>
    </source>
</evidence>
<protein>
    <recommendedName>
        <fullName evidence="11">ABC3 transporter permease protein domain-containing protein</fullName>
    </recommendedName>
</protein>
<dbReference type="InterPro" id="IPR050250">
    <property type="entry name" value="Macrolide_Exporter_MacB"/>
</dbReference>
<dbReference type="AlphaFoldDB" id="A0A3E1P4V1"/>
<sequence length="365" mass="40814">MIEFSCSIDFRFHSESLSLQFPSASYPVRSINLGYDKNNIIRFGGEDDSHKQSAFLAEVKQIPGVMNATAMEGDLLGNSSHSGGGISWPGKDPNLKLEYYGNSVDYDFMETLGLKLAAGRTFPRSFADSTSVLFNETAIRAMGIKDPVGKMVSLWGKPMQIIGVVKDYHFQSLYKKIGPAFFTFSTDNKNILVRVDPHRQQVALAAVQNLYHQYHPGLDFAYTYVDDSYNRLYASEQRVEVLTRYFAGMAILISCLGLFGLAAFTAQKRQKEIGIRKVIGASSAQLVTMLSKDFLRLVCLALVIAMPLGWWACYHWLQSFAYRIELSPMIFVLTALLVVIITLLTISYQSLKAAMVNPVKSLRTE</sequence>
<dbReference type="EMBL" id="QTJV01000002">
    <property type="protein sequence ID" value="RFM35028.1"/>
    <property type="molecule type" value="Genomic_DNA"/>
</dbReference>
<dbReference type="PANTHER" id="PTHR30572">
    <property type="entry name" value="MEMBRANE COMPONENT OF TRANSPORTER-RELATED"/>
    <property type="match status" value="1"/>
</dbReference>
<evidence type="ECO:0000313" key="9">
    <source>
        <dbReference type="EMBL" id="RFM35028.1"/>
    </source>
</evidence>
<comment type="subcellular location">
    <subcellularLocation>
        <location evidence="1">Cell membrane</location>
        <topology evidence="1">Multi-pass membrane protein</topology>
    </subcellularLocation>
</comment>
<evidence type="ECO:0000313" key="10">
    <source>
        <dbReference type="Proteomes" id="UP000261174"/>
    </source>
</evidence>
<feature type="transmembrane region" description="Helical" evidence="6">
    <location>
        <begin position="294"/>
        <end position="317"/>
    </location>
</feature>
<evidence type="ECO:0008006" key="11">
    <source>
        <dbReference type="Google" id="ProtNLM"/>
    </source>
</evidence>
<name>A0A3E1P4V1_9BACT</name>
<dbReference type="Proteomes" id="UP000261174">
    <property type="component" value="Unassembled WGS sequence"/>
</dbReference>
<dbReference type="InterPro" id="IPR003838">
    <property type="entry name" value="ABC3_permease_C"/>
</dbReference>
<evidence type="ECO:0000256" key="6">
    <source>
        <dbReference type="SAM" id="Phobius"/>
    </source>
</evidence>
<proteinExistence type="predicted"/>
<evidence type="ECO:0000256" key="2">
    <source>
        <dbReference type="ARBA" id="ARBA00022475"/>
    </source>
</evidence>
<keyword evidence="3 6" id="KW-0812">Transmembrane</keyword>
<keyword evidence="2" id="KW-1003">Cell membrane</keyword>
<evidence type="ECO:0000256" key="5">
    <source>
        <dbReference type="ARBA" id="ARBA00023136"/>
    </source>
</evidence>
<organism evidence="9 10">
    <name type="scientific">Chitinophaga silvisoli</name>
    <dbReference type="NCBI Taxonomy" id="2291814"/>
    <lineage>
        <taxon>Bacteria</taxon>
        <taxon>Pseudomonadati</taxon>
        <taxon>Bacteroidota</taxon>
        <taxon>Chitinophagia</taxon>
        <taxon>Chitinophagales</taxon>
        <taxon>Chitinophagaceae</taxon>
        <taxon>Chitinophaga</taxon>
    </lineage>
</organism>
<comment type="caution">
    <text evidence="9">The sequence shown here is derived from an EMBL/GenBank/DDBJ whole genome shotgun (WGS) entry which is preliminary data.</text>
</comment>
<keyword evidence="5 6" id="KW-0472">Membrane</keyword>
<gene>
    <name evidence="9" type="ORF">DXN04_06395</name>
</gene>
<feature type="transmembrane region" description="Helical" evidence="6">
    <location>
        <begin position="329"/>
        <end position="348"/>
    </location>
</feature>
<evidence type="ECO:0000256" key="4">
    <source>
        <dbReference type="ARBA" id="ARBA00022989"/>
    </source>
</evidence>
<evidence type="ECO:0000256" key="3">
    <source>
        <dbReference type="ARBA" id="ARBA00022692"/>
    </source>
</evidence>
<dbReference type="InterPro" id="IPR025857">
    <property type="entry name" value="MacB_PCD"/>
</dbReference>
<feature type="domain" description="MacB-like periplasmic core" evidence="8">
    <location>
        <begin position="58"/>
        <end position="203"/>
    </location>
</feature>
<evidence type="ECO:0000259" key="8">
    <source>
        <dbReference type="Pfam" id="PF12704"/>
    </source>
</evidence>
<reference evidence="9 10" key="1">
    <citation type="submission" date="2018-08" db="EMBL/GenBank/DDBJ databases">
        <title>Chitinophaga sp. K20C18050901, a novel bacterium isolated from forest soil.</title>
        <authorList>
            <person name="Wang C."/>
        </authorList>
    </citation>
    <scope>NUCLEOTIDE SEQUENCE [LARGE SCALE GENOMIC DNA]</scope>
    <source>
        <strain evidence="9 10">K20C18050901</strain>
    </source>
</reference>